<reference evidence="1 2" key="1">
    <citation type="journal article" date="2016" name="Genome Biol. Evol.">
        <title>Divergent and convergent evolution of fungal pathogenicity.</title>
        <authorList>
            <person name="Shang Y."/>
            <person name="Xiao G."/>
            <person name="Zheng P."/>
            <person name="Cen K."/>
            <person name="Zhan S."/>
            <person name="Wang C."/>
        </authorList>
    </citation>
    <scope>NUCLEOTIDE SEQUENCE [LARGE SCALE GENOMIC DNA]</scope>
    <source>
        <strain evidence="1 2">RCEF 1005</strain>
    </source>
</reference>
<proteinExistence type="predicted"/>
<dbReference type="Proteomes" id="UP000076881">
    <property type="component" value="Unassembled WGS sequence"/>
</dbReference>
<organism evidence="1 2">
    <name type="scientific">Akanthomyces lecanii RCEF 1005</name>
    <dbReference type="NCBI Taxonomy" id="1081108"/>
    <lineage>
        <taxon>Eukaryota</taxon>
        <taxon>Fungi</taxon>
        <taxon>Dikarya</taxon>
        <taxon>Ascomycota</taxon>
        <taxon>Pezizomycotina</taxon>
        <taxon>Sordariomycetes</taxon>
        <taxon>Hypocreomycetidae</taxon>
        <taxon>Hypocreales</taxon>
        <taxon>Cordycipitaceae</taxon>
        <taxon>Akanthomyces</taxon>
        <taxon>Cordyceps confragosa</taxon>
    </lineage>
</organism>
<dbReference type="AlphaFoldDB" id="A0A162KMG1"/>
<dbReference type="STRING" id="1081108.A0A162KMG1"/>
<gene>
    <name evidence="1" type="ORF">LEL_06802</name>
</gene>
<dbReference type="SUPFAM" id="SSF57903">
    <property type="entry name" value="FYVE/PHD zinc finger"/>
    <property type="match status" value="1"/>
</dbReference>
<sequence>MVSKTRKRSRTIVEDERADCPFELHVSSFRVAGIKKNEKPSKNKSKPVKKNKNVNTSEEVTLFQSSLFEPTGKFRTDATMGVYYHIEPGKDWTSMTRYHSFILNNEKYLSGEFVFVANDNWRRPYYGKNEIIASNHLDIINVLSIVHRAKVSQWIEADDEEIPDGLYWRQAFDCGTSQLSAIALICRCRTPAHPDKMLVGCTNSDCGEWMHIDCLREDVLKRVHDRLGADKPHIPVVKKMNSIETYLSIERQSAQAPLNAVTMKDGLPTNIISVQAETSTGVLVKCREESDSRSTPVVSRTARHIKRVPRKKTRLPRQADMKLYLELFQATLRMSDGPMVWEIKDLRPNFAGSAKPWTESVLCLLCGADMK</sequence>
<accession>A0A162KMG1</accession>
<protein>
    <submittedName>
        <fullName evidence="1">Ebs-bah-phd domain-containing protein</fullName>
    </submittedName>
</protein>
<dbReference type="InterPro" id="IPR011011">
    <property type="entry name" value="Znf_FYVE_PHD"/>
</dbReference>
<dbReference type="Gene3D" id="3.30.40.10">
    <property type="entry name" value="Zinc/RING finger domain, C3HC4 (zinc finger)"/>
    <property type="match status" value="1"/>
</dbReference>
<comment type="caution">
    <text evidence="1">The sequence shown here is derived from an EMBL/GenBank/DDBJ whole genome shotgun (WGS) entry which is preliminary data.</text>
</comment>
<evidence type="ECO:0000313" key="1">
    <source>
        <dbReference type="EMBL" id="OAA77118.1"/>
    </source>
</evidence>
<name>A0A162KMG1_CORDF</name>
<dbReference type="PANTHER" id="PTHR46364">
    <property type="entry name" value="OS08G0421900 PROTEIN"/>
    <property type="match status" value="1"/>
</dbReference>
<dbReference type="InterPro" id="IPR013083">
    <property type="entry name" value="Znf_RING/FYVE/PHD"/>
</dbReference>
<dbReference type="EMBL" id="AZHF01000004">
    <property type="protein sequence ID" value="OAA77118.1"/>
    <property type="molecule type" value="Genomic_DNA"/>
</dbReference>
<evidence type="ECO:0000313" key="2">
    <source>
        <dbReference type="Proteomes" id="UP000076881"/>
    </source>
</evidence>
<keyword evidence="2" id="KW-1185">Reference proteome</keyword>
<dbReference type="OrthoDB" id="10259622at2759"/>